<evidence type="ECO:0000259" key="2">
    <source>
        <dbReference type="Pfam" id="PF26013"/>
    </source>
</evidence>
<accession>A0A9P4INY8</accession>
<dbReference type="InterPro" id="IPR058317">
    <property type="entry name" value="DUF8004"/>
</dbReference>
<sequence length="516" mass="58597">MLSDLQNVMDTFYELNDHNERRDSTQDIIYYLSERNLDDVRDNLKAALGLLAWCEMPGVRWEEGYTETFVHCVGMMTSDTVEMPEFKSLSRPSRHNLEYAYNSLQLRIIEAEEKLSSFNFNELWDVEGVAPNSEAMRSFDAFRAFLLNYYGREYHGWPPRKTQGRWLTRTIAGRLQRDFGLMYDYFVDRDVAWDVSEARATRKWEMVRTRPSSEFSADSSGLPLTDMLVAFDSKHKYQHIPYPYPLLPQAATPQKAAPIKKGLFGGLKKAKAVAQRDPKEHFQTSLAFNGATNINRFGFPTEDNHLIDDVQQHEKSLPQSIASPTSARMGRWILLYGILQVLSTIAVDTEGLKYTKDVYYFLCPSLKDCPPWLPTSDNPPRYIQSSQERSYCWEAPSRWVEHRATPPAYGEPRTMYDLHEGGAIRSELDGHNIGRMAGVPSPNNIGMALFPNINDLSLMDKGGVAGQDDIAVRGGALKPSLPIRSPRRMASPTLGPTSLTPEQNDWASGYFGSFRG</sequence>
<dbReference type="PANTHER" id="PTHR39601:SF2">
    <property type="entry name" value="CHORIOGENIN HMINOR"/>
    <property type="match status" value="1"/>
</dbReference>
<keyword evidence="4" id="KW-1185">Reference proteome</keyword>
<dbReference type="AlphaFoldDB" id="A0A9P4INY8"/>
<dbReference type="PANTHER" id="PTHR39601">
    <property type="entry name" value="CHORIOGENIN HMINOR"/>
    <property type="match status" value="1"/>
</dbReference>
<dbReference type="Pfam" id="PF26013">
    <property type="entry name" value="DUF8004"/>
    <property type="match status" value="1"/>
</dbReference>
<dbReference type="OrthoDB" id="5302380at2759"/>
<reference evidence="3" key="1">
    <citation type="journal article" date="2020" name="Stud. Mycol.">
        <title>101 Dothideomycetes genomes: a test case for predicting lifestyles and emergence of pathogens.</title>
        <authorList>
            <person name="Haridas S."/>
            <person name="Albert R."/>
            <person name="Binder M."/>
            <person name="Bloem J."/>
            <person name="Labutti K."/>
            <person name="Salamov A."/>
            <person name="Andreopoulos B."/>
            <person name="Baker S."/>
            <person name="Barry K."/>
            <person name="Bills G."/>
            <person name="Bluhm B."/>
            <person name="Cannon C."/>
            <person name="Castanera R."/>
            <person name="Culley D."/>
            <person name="Daum C."/>
            <person name="Ezra D."/>
            <person name="Gonzalez J."/>
            <person name="Henrissat B."/>
            <person name="Kuo A."/>
            <person name="Liang C."/>
            <person name="Lipzen A."/>
            <person name="Lutzoni F."/>
            <person name="Magnuson J."/>
            <person name="Mondo S."/>
            <person name="Nolan M."/>
            <person name="Ohm R."/>
            <person name="Pangilinan J."/>
            <person name="Park H.-J."/>
            <person name="Ramirez L."/>
            <person name="Alfaro M."/>
            <person name="Sun H."/>
            <person name="Tritt A."/>
            <person name="Yoshinaga Y."/>
            <person name="Zwiers L.-H."/>
            <person name="Turgeon B."/>
            <person name="Goodwin S."/>
            <person name="Spatafora J."/>
            <person name="Crous P."/>
            <person name="Grigoriev I."/>
        </authorList>
    </citation>
    <scope>NUCLEOTIDE SEQUENCE</scope>
    <source>
        <strain evidence="3">CBS 133067</strain>
    </source>
</reference>
<evidence type="ECO:0000313" key="3">
    <source>
        <dbReference type="EMBL" id="KAF2102720.1"/>
    </source>
</evidence>
<feature type="region of interest" description="Disordered" evidence="1">
    <location>
        <begin position="481"/>
        <end position="502"/>
    </location>
</feature>
<organism evidence="3 4">
    <name type="scientific">Rhizodiscina lignyota</name>
    <dbReference type="NCBI Taxonomy" id="1504668"/>
    <lineage>
        <taxon>Eukaryota</taxon>
        <taxon>Fungi</taxon>
        <taxon>Dikarya</taxon>
        <taxon>Ascomycota</taxon>
        <taxon>Pezizomycotina</taxon>
        <taxon>Dothideomycetes</taxon>
        <taxon>Pleosporomycetidae</taxon>
        <taxon>Aulographales</taxon>
        <taxon>Rhizodiscinaceae</taxon>
        <taxon>Rhizodiscina</taxon>
    </lineage>
</organism>
<comment type="caution">
    <text evidence="3">The sequence shown here is derived from an EMBL/GenBank/DDBJ whole genome shotgun (WGS) entry which is preliminary data.</text>
</comment>
<evidence type="ECO:0000256" key="1">
    <source>
        <dbReference type="SAM" id="MobiDB-lite"/>
    </source>
</evidence>
<protein>
    <recommendedName>
        <fullName evidence="2">DUF8004 domain-containing protein</fullName>
    </recommendedName>
</protein>
<feature type="domain" description="DUF8004" evidence="2">
    <location>
        <begin position="26"/>
        <end position="120"/>
    </location>
</feature>
<evidence type="ECO:0000313" key="4">
    <source>
        <dbReference type="Proteomes" id="UP000799772"/>
    </source>
</evidence>
<gene>
    <name evidence="3" type="ORF">NA57DRAFT_31576</name>
</gene>
<name>A0A9P4INY8_9PEZI</name>
<dbReference type="EMBL" id="ML978122">
    <property type="protein sequence ID" value="KAF2102720.1"/>
    <property type="molecule type" value="Genomic_DNA"/>
</dbReference>
<proteinExistence type="predicted"/>
<dbReference type="Proteomes" id="UP000799772">
    <property type="component" value="Unassembled WGS sequence"/>
</dbReference>